<dbReference type="GO" id="GO:0005886">
    <property type="term" value="C:plasma membrane"/>
    <property type="evidence" value="ECO:0007669"/>
    <property type="project" value="UniProtKB-SubCell"/>
</dbReference>
<dbReference type="InterPro" id="IPR023845">
    <property type="entry name" value="DUF3817_TM"/>
</dbReference>
<feature type="transmembrane region" description="Helical" evidence="6">
    <location>
        <begin position="84"/>
        <end position="103"/>
    </location>
</feature>
<evidence type="ECO:0000259" key="7">
    <source>
        <dbReference type="Pfam" id="PF12823"/>
    </source>
</evidence>
<reference evidence="8" key="1">
    <citation type="submission" date="2018-05" db="EMBL/GenBank/DDBJ databases">
        <authorList>
            <person name="Lanie J.A."/>
            <person name="Ng W.-L."/>
            <person name="Kazmierczak K.M."/>
            <person name="Andrzejewski T.M."/>
            <person name="Davidsen T.M."/>
            <person name="Wayne K.J."/>
            <person name="Tettelin H."/>
            <person name="Glass J.I."/>
            <person name="Rusch D."/>
            <person name="Podicherti R."/>
            <person name="Tsui H.-C.T."/>
            <person name="Winkler M.E."/>
        </authorList>
    </citation>
    <scope>NUCLEOTIDE SEQUENCE</scope>
</reference>
<dbReference type="AlphaFoldDB" id="A0A382ETT3"/>
<sequence>MDKSTFRSVELLFHVPPVNTIRRLRYIGLIEGVSSLLLFFVAMPLKYLNDMPRAVTVVGTVHGFLFILYMLALGQTMIQLKHSLGWAAKVFIAAIFPFGPFFIEPALRREQVKLENKAATSSYTEQ</sequence>
<evidence type="ECO:0000256" key="1">
    <source>
        <dbReference type="ARBA" id="ARBA00004651"/>
    </source>
</evidence>
<gene>
    <name evidence="8" type="ORF">METZ01_LOCUS206205</name>
</gene>
<evidence type="ECO:0000313" key="8">
    <source>
        <dbReference type="EMBL" id="SVB53351.1"/>
    </source>
</evidence>
<comment type="subcellular location">
    <subcellularLocation>
        <location evidence="1">Cell membrane</location>
        <topology evidence="1">Multi-pass membrane protein</topology>
    </subcellularLocation>
</comment>
<keyword evidence="2" id="KW-1003">Cell membrane</keyword>
<proteinExistence type="predicted"/>
<keyword evidence="5 6" id="KW-0472">Membrane</keyword>
<keyword evidence="4 6" id="KW-1133">Transmembrane helix</keyword>
<evidence type="ECO:0000256" key="6">
    <source>
        <dbReference type="SAM" id="Phobius"/>
    </source>
</evidence>
<dbReference type="PANTHER" id="PTHR40077">
    <property type="entry name" value="MEMBRANE PROTEIN-RELATED"/>
    <property type="match status" value="1"/>
</dbReference>
<evidence type="ECO:0000256" key="2">
    <source>
        <dbReference type="ARBA" id="ARBA00022475"/>
    </source>
</evidence>
<evidence type="ECO:0000256" key="5">
    <source>
        <dbReference type="ARBA" id="ARBA00023136"/>
    </source>
</evidence>
<keyword evidence="3 6" id="KW-0812">Transmembrane</keyword>
<feature type="domain" description="DUF3817" evidence="7">
    <location>
        <begin position="21"/>
        <end position="109"/>
    </location>
</feature>
<dbReference type="NCBIfam" id="TIGR03954">
    <property type="entry name" value="integ_memb_HG"/>
    <property type="match status" value="1"/>
</dbReference>
<feature type="transmembrane region" description="Helical" evidence="6">
    <location>
        <begin position="54"/>
        <end position="72"/>
    </location>
</feature>
<evidence type="ECO:0000256" key="3">
    <source>
        <dbReference type="ARBA" id="ARBA00022692"/>
    </source>
</evidence>
<protein>
    <recommendedName>
        <fullName evidence="7">DUF3817 domain-containing protein</fullName>
    </recommendedName>
</protein>
<organism evidence="8">
    <name type="scientific">marine metagenome</name>
    <dbReference type="NCBI Taxonomy" id="408172"/>
    <lineage>
        <taxon>unclassified sequences</taxon>
        <taxon>metagenomes</taxon>
        <taxon>ecological metagenomes</taxon>
    </lineage>
</organism>
<name>A0A382ETT3_9ZZZZ</name>
<dbReference type="EMBL" id="UINC01045962">
    <property type="protein sequence ID" value="SVB53351.1"/>
    <property type="molecule type" value="Genomic_DNA"/>
</dbReference>
<feature type="transmembrane region" description="Helical" evidence="6">
    <location>
        <begin position="24"/>
        <end position="42"/>
    </location>
</feature>
<evidence type="ECO:0000256" key="4">
    <source>
        <dbReference type="ARBA" id="ARBA00022989"/>
    </source>
</evidence>
<accession>A0A382ETT3</accession>
<dbReference type="PANTHER" id="PTHR40077:SF1">
    <property type="entry name" value="MEMBRANE PROTEIN"/>
    <property type="match status" value="1"/>
</dbReference>
<dbReference type="Pfam" id="PF12823">
    <property type="entry name" value="DUF3817"/>
    <property type="match status" value="1"/>
</dbReference>